<evidence type="ECO:0000256" key="9">
    <source>
        <dbReference type="HAMAP-Rule" id="MF_01987"/>
    </source>
</evidence>
<dbReference type="CDD" id="cd01174">
    <property type="entry name" value="ribokinase"/>
    <property type="match status" value="1"/>
</dbReference>
<keyword evidence="2 9" id="KW-0479">Metal-binding</keyword>
<dbReference type="SUPFAM" id="SSF53613">
    <property type="entry name" value="Ribokinase-like"/>
    <property type="match status" value="1"/>
</dbReference>
<name>A0A1I0MSL2_9RHOB</name>
<evidence type="ECO:0000256" key="7">
    <source>
        <dbReference type="ARBA" id="ARBA00022958"/>
    </source>
</evidence>
<protein>
    <recommendedName>
        <fullName evidence="9">Ribokinase</fullName>
        <shortName evidence="9">RK</shortName>
        <ecNumber evidence="9">2.7.1.15</ecNumber>
    </recommendedName>
</protein>
<dbReference type="PANTHER" id="PTHR10584">
    <property type="entry name" value="SUGAR KINASE"/>
    <property type="match status" value="1"/>
</dbReference>
<feature type="binding site" evidence="9">
    <location>
        <position position="179"/>
    </location>
    <ligand>
        <name>ATP</name>
        <dbReference type="ChEBI" id="CHEBI:30616"/>
    </ligand>
</feature>
<evidence type="ECO:0000313" key="12">
    <source>
        <dbReference type="Proteomes" id="UP000199650"/>
    </source>
</evidence>
<dbReference type="GO" id="GO:0046872">
    <property type="term" value="F:metal ion binding"/>
    <property type="evidence" value="ECO:0007669"/>
    <property type="project" value="UniProtKB-KW"/>
</dbReference>
<evidence type="ECO:0000256" key="5">
    <source>
        <dbReference type="ARBA" id="ARBA00022840"/>
    </source>
</evidence>
<keyword evidence="7 9" id="KW-0630">Potassium</keyword>
<feature type="domain" description="Carbohydrate kinase PfkB" evidence="10">
    <location>
        <begin position="6"/>
        <end position="281"/>
    </location>
</feature>
<keyword evidence="6 9" id="KW-0460">Magnesium</keyword>
<feature type="binding site" evidence="9">
    <location>
        <position position="235"/>
    </location>
    <ligand>
        <name>K(+)</name>
        <dbReference type="ChEBI" id="CHEBI:29103"/>
    </ligand>
</feature>
<comment type="subunit">
    <text evidence="9">Homodimer.</text>
</comment>
<dbReference type="Gene3D" id="3.40.1190.20">
    <property type="match status" value="1"/>
</dbReference>
<proteinExistence type="inferred from homology"/>
<evidence type="ECO:0000256" key="6">
    <source>
        <dbReference type="ARBA" id="ARBA00022842"/>
    </source>
</evidence>
<evidence type="ECO:0000259" key="10">
    <source>
        <dbReference type="Pfam" id="PF00294"/>
    </source>
</evidence>
<feature type="binding site" evidence="9">
    <location>
        <position position="136"/>
    </location>
    <ligand>
        <name>substrate</name>
    </ligand>
</feature>
<sequence>MAIYNLGSINIDHFYEVDHLPMPGETLASSGYRVGLGGKGANQSIAAALAGAPVHHIGAIGEEGGWCKTRLSNAGVDTDLVATVPTATGHANICIDTAGENLIILYSGANAHISDTQIGEALGQAVPDDYLVLQNETCLTYEAALIARACGVFVVYSAAPFDASRAIQMLPVVDLLVVNEVEAEQLSSALGVEVDDIEVPNLLITRGANGAVWRVGATGEHIYADAFKVDPVDTTGAGDCFVGNTVAALDHGMTIPDAIRFGAAASAIQVTRHGTADAMPNRAEVVAFLAERGSD</sequence>
<organism evidence="11 12">
    <name type="scientific">Aliiroseovarius sediminilitoris</name>
    <dbReference type="NCBI Taxonomy" id="1173584"/>
    <lineage>
        <taxon>Bacteria</taxon>
        <taxon>Pseudomonadati</taxon>
        <taxon>Pseudomonadota</taxon>
        <taxon>Alphaproteobacteria</taxon>
        <taxon>Rhodobacterales</taxon>
        <taxon>Paracoccaceae</taxon>
        <taxon>Aliiroseovarius</taxon>
    </lineage>
</organism>
<accession>A0A1I0MSL2</accession>
<feature type="binding site" evidence="9">
    <location>
        <position position="239"/>
    </location>
    <ligand>
        <name>substrate</name>
    </ligand>
</feature>
<dbReference type="InterPro" id="IPR011877">
    <property type="entry name" value="Ribokinase"/>
</dbReference>
<feature type="active site" description="Proton acceptor" evidence="9">
    <location>
        <position position="239"/>
    </location>
</feature>
<feature type="binding site" evidence="9">
    <location>
        <position position="272"/>
    </location>
    <ligand>
        <name>K(+)</name>
        <dbReference type="ChEBI" id="CHEBI:29103"/>
    </ligand>
</feature>
<dbReference type="InterPro" id="IPR029056">
    <property type="entry name" value="Ribokinase-like"/>
</dbReference>
<feature type="binding site" evidence="9">
    <location>
        <begin position="10"/>
        <end position="12"/>
    </location>
    <ligand>
        <name>substrate</name>
    </ligand>
</feature>
<gene>
    <name evidence="9" type="primary">rbsK</name>
    <name evidence="11" type="ORF">SAMN05444851_0303</name>
</gene>
<dbReference type="UniPathway" id="UPA00916">
    <property type="reaction ID" value="UER00889"/>
</dbReference>
<comment type="function">
    <text evidence="9">Catalyzes the phosphorylation of ribose at O-5 in a reaction requiring ATP and magnesium. The resulting D-ribose-5-phosphate can then be used either for sythesis of nucleotides, histidine, and tryptophan, or as a component of the pentose phosphate pathway.</text>
</comment>
<dbReference type="Proteomes" id="UP000199650">
    <property type="component" value="Unassembled WGS sequence"/>
</dbReference>
<dbReference type="STRING" id="1173584.SAMN05444851_0303"/>
<dbReference type="EMBL" id="FOJB01000001">
    <property type="protein sequence ID" value="SEV91717.1"/>
    <property type="molecule type" value="Genomic_DNA"/>
</dbReference>
<dbReference type="AlphaFoldDB" id="A0A1I0MSL2"/>
<comment type="similarity">
    <text evidence="9">Belongs to the carbohydrate kinase PfkB family. Ribokinase subfamily.</text>
</comment>
<evidence type="ECO:0000256" key="3">
    <source>
        <dbReference type="ARBA" id="ARBA00022741"/>
    </source>
</evidence>
<evidence type="ECO:0000256" key="1">
    <source>
        <dbReference type="ARBA" id="ARBA00022679"/>
    </source>
</evidence>
<dbReference type="PANTHER" id="PTHR10584:SF166">
    <property type="entry name" value="RIBOKINASE"/>
    <property type="match status" value="1"/>
</dbReference>
<keyword evidence="8 9" id="KW-0119">Carbohydrate metabolism</keyword>
<comment type="pathway">
    <text evidence="9">Carbohydrate metabolism; D-ribose degradation; D-ribose 5-phosphate from beta-D-ribopyranose: step 2/2.</text>
</comment>
<keyword evidence="1 9" id="KW-0808">Transferase</keyword>
<dbReference type="OrthoDB" id="9775849at2"/>
<keyword evidence="12" id="KW-1185">Reference proteome</keyword>
<keyword evidence="4 9" id="KW-0418">Kinase</keyword>
<keyword evidence="9" id="KW-0963">Cytoplasm</keyword>
<feature type="binding site" evidence="9">
    <location>
        <begin position="205"/>
        <end position="210"/>
    </location>
    <ligand>
        <name>ATP</name>
        <dbReference type="ChEBI" id="CHEBI:30616"/>
    </ligand>
</feature>
<dbReference type="Pfam" id="PF00294">
    <property type="entry name" value="PfkB"/>
    <property type="match status" value="1"/>
</dbReference>
<comment type="caution">
    <text evidence="9">Lacks conserved residue(s) required for the propagation of feature annotation.</text>
</comment>
<dbReference type="GO" id="GO:0019303">
    <property type="term" value="P:D-ribose catabolic process"/>
    <property type="evidence" value="ECO:0007669"/>
    <property type="project" value="UniProtKB-UniRule"/>
</dbReference>
<feature type="binding site" evidence="9">
    <location>
        <position position="233"/>
    </location>
    <ligand>
        <name>K(+)</name>
        <dbReference type="ChEBI" id="CHEBI:29103"/>
    </ligand>
</feature>
<dbReference type="HAMAP" id="MF_01987">
    <property type="entry name" value="Ribokinase"/>
    <property type="match status" value="1"/>
</dbReference>
<feature type="binding site" evidence="9">
    <location>
        <begin position="38"/>
        <end position="42"/>
    </location>
    <ligand>
        <name>substrate</name>
    </ligand>
</feature>
<dbReference type="GO" id="GO:0004747">
    <property type="term" value="F:ribokinase activity"/>
    <property type="evidence" value="ECO:0007669"/>
    <property type="project" value="UniProtKB-UniRule"/>
</dbReference>
<dbReference type="PRINTS" id="PR00990">
    <property type="entry name" value="RIBOKINASE"/>
</dbReference>
<dbReference type="InterPro" id="IPR011611">
    <property type="entry name" value="PfkB_dom"/>
</dbReference>
<comment type="activity regulation">
    <text evidence="9">Activated by a monovalent cation that binds near, but not in, the active site. The most likely occupant of the site in vivo is potassium. Ion binding induces a conformational change that may alter substrate affinity.</text>
</comment>
<keyword evidence="5 9" id="KW-0067">ATP-binding</keyword>
<feature type="binding site" evidence="9">
    <location>
        <position position="269"/>
    </location>
    <ligand>
        <name>K(+)</name>
        <dbReference type="ChEBI" id="CHEBI:29103"/>
    </ligand>
</feature>
<evidence type="ECO:0000256" key="4">
    <source>
        <dbReference type="ARBA" id="ARBA00022777"/>
    </source>
</evidence>
<feature type="binding site" evidence="9">
    <location>
        <begin position="238"/>
        <end position="239"/>
    </location>
    <ligand>
        <name>ATP</name>
        <dbReference type="ChEBI" id="CHEBI:30616"/>
    </ligand>
</feature>
<dbReference type="InterPro" id="IPR002139">
    <property type="entry name" value="Ribo/fructo_kinase"/>
</dbReference>
<comment type="catalytic activity">
    <reaction evidence="9">
        <text>D-ribose + ATP = D-ribose 5-phosphate + ADP + H(+)</text>
        <dbReference type="Rhea" id="RHEA:13697"/>
        <dbReference type="ChEBI" id="CHEBI:15378"/>
        <dbReference type="ChEBI" id="CHEBI:30616"/>
        <dbReference type="ChEBI" id="CHEBI:47013"/>
        <dbReference type="ChEBI" id="CHEBI:78346"/>
        <dbReference type="ChEBI" id="CHEBI:456216"/>
        <dbReference type="EC" id="2.7.1.15"/>
    </reaction>
</comment>
<evidence type="ECO:0000256" key="8">
    <source>
        <dbReference type="ARBA" id="ARBA00023277"/>
    </source>
</evidence>
<dbReference type="GO" id="GO:0005829">
    <property type="term" value="C:cytosol"/>
    <property type="evidence" value="ECO:0007669"/>
    <property type="project" value="TreeGrafter"/>
</dbReference>
<evidence type="ECO:0000313" key="11">
    <source>
        <dbReference type="EMBL" id="SEV91717.1"/>
    </source>
</evidence>
<reference evidence="11 12" key="1">
    <citation type="submission" date="2016-10" db="EMBL/GenBank/DDBJ databases">
        <authorList>
            <person name="de Groot N.N."/>
        </authorList>
    </citation>
    <scope>NUCLEOTIDE SEQUENCE [LARGE SCALE GENOMIC DNA]</scope>
    <source>
        <strain evidence="11 12">DSM 29439</strain>
    </source>
</reference>
<dbReference type="RefSeq" id="WP_091427661.1">
    <property type="nucleotide sequence ID" value="NZ_FOJB01000001.1"/>
</dbReference>
<dbReference type="EC" id="2.7.1.15" evidence="9"/>
<keyword evidence="3 9" id="KW-0547">Nucleotide-binding</keyword>
<comment type="cofactor">
    <cofactor evidence="9">
        <name>Mg(2+)</name>
        <dbReference type="ChEBI" id="CHEBI:18420"/>
    </cofactor>
    <text evidence="9">Requires a divalent cation, most likely magnesium in vivo, as an electrophilic catalyst to aid phosphoryl group transfer. It is the chelate of the metal and the nucleotide that is the actual substrate.</text>
</comment>
<comment type="subcellular location">
    <subcellularLocation>
        <location evidence="9">Cytoplasm</location>
    </subcellularLocation>
</comment>
<feature type="binding site" evidence="9">
    <location>
        <position position="274"/>
    </location>
    <ligand>
        <name>K(+)</name>
        <dbReference type="ChEBI" id="CHEBI:29103"/>
    </ligand>
</feature>
<evidence type="ECO:0000256" key="2">
    <source>
        <dbReference type="ARBA" id="ARBA00022723"/>
    </source>
</evidence>
<dbReference type="GO" id="GO:0005524">
    <property type="term" value="F:ATP binding"/>
    <property type="evidence" value="ECO:0007669"/>
    <property type="project" value="UniProtKB-UniRule"/>
</dbReference>